<evidence type="ECO:0000256" key="2">
    <source>
        <dbReference type="ARBA" id="ARBA00022475"/>
    </source>
</evidence>
<comment type="activity regulation">
    <text evidence="11">Na(+) is not transported, but it plays an essential structural role and its presence is essential for fluoride channel function.</text>
</comment>
<evidence type="ECO:0000256" key="9">
    <source>
        <dbReference type="ARBA" id="ARBA00035120"/>
    </source>
</evidence>
<keyword evidence="3" id="KW-0997">Cell inner membrane</keyword>
<dbReference type="GO" id="GO:0062054">
    <property type="term" value="F:fluoride channel activity"/>
    <property type="evidence" value="ECO:0007669"/>
    <property type="project" value="UniProtKB-UniRule"/>
</dbReference>
<evidence type="ECO:0000256" key="10">
    <source>
        <dbReference type="ARBA" id="ARBA00035585"/>
    </source>
</evidence>
<keyword evidence="7 11" id="KW-0472">Membrane</keyword>
<dbReference type="NCBIfam" id="TIGR00494">
    <property type="entry name" value="crcB"/>
    <property type="match status" value="1"/>
</dbReference>
<evidence type="ECO:0000256" key="11">
    <source>
        <dbReference type="HAMAP-Rule" id="MF_00454"/>
    </source>
</evidence>
<keyword evidence="11" id="KW-0479">Metal-binding</keyword>
<comment type="catalytic activity">
    <reaction evidence="10">
        <text>fluoride(in) = fluoride(out)</text>
        <dbReference type="Rhea" id="RHEA:76159"/>
        <dbReference type="ChEBI" id="CHEBI:17051"/>
    </reaction>
    <physiologicalReaction direction="left-to-right" evidence="10">
        <dbReference type="Rhea" id="RHEA:76160"/>
    </physiologicalReaction>
</comment>
<organism evidence="12 13">
    <name type="scientific">Haoranjiania flava</name>
    <dbReference type="NCBI Taxonomy" id="1856322"/>
    <lineage>
        <taxon>Bacteria</taxon>
        <taxon>Pseudomonadati</taxon>
        <taxon>Bacteroidota</taxon>
        <taxon>Chitinophagia</taxon>
        <taxon>Chitinophagales</taxon>
        <taxon>Chitinophagaceae</taxon>
        <taxon>Haoranjiania</taxon>
    </lineage>
</organism>
<keyword evidence="13" id="KW-1185">Reference proteome</keyword>
<evidence type="ECO:0000256" key="6">
    <source>
        <dbReference type="ARBA" id="ARBA00023065"/>
    </source>
</evidence>
<dbReference type="PANTHER" id="PTHR28259:SF1">
    <property type="entry name" value="FLUORIDE EXPORT PROTEIN 1-RELATED"/>
    <property type="match status" value="1"/>
</dbReference>
<dbReference type="GO" id="GO:0140114">
    <property type="term" value="P:cellular detoxification of fluoride"/>
    <property type="evidence" value="ECO:0007669"/>
    <property type="project" value="UniProtKB-UniRule"/>
</dbReference>
<feature type="binding site" evidence="11">
    <location>
        <position position="81"/>
    </location>
    <ligand>
        <name>Na(+)</name>
        <dbReference type="ChEBI" id="CHEBI:29101"/>
        <note>structural</note>
    </ligand>
</feature>
<comment type="similarity">
    <text evidence="9 11">Belongs to the fluoride channel Fluc/FEX (TC 1.A.43) family.</text>
</comment>
<keyword evidence="5 11" id="KW-1133">Transmembrane helix</keyword>
<evidence type="ECO:0000256" key="1">
    <source>
        <dbReference type="ARBA" id="ARBA00004651"/>
    </source>
</evidence>
<dbReference type="RefSeq" id="WP_263037734.1">
    <property type="nucleotide sequence ID" value="NZ_JAOTPL010000007.1"/>
</dbReference>
<dbReference type="HAMAP" id="MF_00454">
    <property type="entry name" value="FluC"/>
    <property type="match status" value="1"/>
</dbReference>
<comment type="caution">
    <text evidence="12">The sequence shown here is derived from an EMBL/GenBank/DDBJ whole genome shotgun (WGS) entry which is preliminary data.</text>
</comment>
<evidence type="ECO:0000256" key="3">
    <source>
        <dbReference type="ARBA" id="ARBA00022519"/>
    </source>
</evidence>
<dbReference type="Proteomes" id="UP001209317">
    <property type="component" value="Unassembled WGS sequence"/>
</dbReference>
<evidence type="ECO:0000313" key="13">
    <source>
        <dbReference type="Proteomes" id="UP001209317"/>
    </source>
</evidence>
<keyword evidence="2 11" id="KW-1003">Cell membrane</keyword>
<dbReference type="InterPro" id="IPR003691">
    <property type="entry name" value="FluC"/>
</dbReference>
<comment type="subcellular location">
    <subcellularLocation>
        <location evidence="1 11">Cell membrane</location>
        <topology evidence="1 11">Multi-pass membrane protein</topology>
    </subcellularLocation>
</comment>
<dbReference type="AlphaFoldDB" id="A0AAE3ILV2"/>
<comment type="function">
    <text evidence="11">Fluoride-specific ion channel. Important for reducing fluoride concentration in the cell, thus reducing its toxicity.</text>
</comment>
<dbReference type="GO" id="GO:0046872">
    <property type="term" value="F:metal ion binding"/>
    <property type="evidence" value="ECO:0007669"/>
    <property type="project" value="UniProtKB-KW"/>
</dbReference>
<dbReference type="Pfam" id="PF02537">
    <property type="entry name" value="CRCB"/>
    <property type="match status" value="1"/>
</dbReference>
<keyword evidence="8 11" id="KW-0407">Ion channel</keyword>
<gene>
    <name evidence="11 12" type="primary">crcB</name>
    <name evidence="11" type="synonym">fluC</name>
    <name evidence="12" type="ORF">OD355_06950</name>
</gene>
<accession>A0AAE3ILV2</accession>
<keyword evidence="4 11" id="KW-0812">Transmembrane</keyword>
<dbReference type="PANTHER" id="PTHR28259">
    <property type="entry name" value="FLUORIDE EXPORT PROTEIN 1-RELATED"/>
    <property type="match status" value="1"/>
</dbReference>
<sequence>MPYSMFNLYTIFLIGIGSFIGGVCRYMVSVAMQNRLSTILPYGTLVVNVLGCLLIGIVFAFFEKQPSNQEWKLFLATGVLGGFTTFSAFSNETIILLRNGQLGLAAMYIGASVLSGLAATYLGYWVIK</sequence>
<keyword evidence="11" id="KW-0915">Sodium</keyword>
<feature type="transmembrane region" description="Helical" evidence="11">
    <location>
        <begin position="40"/>
        <end position="61"/>
    </location>
</feature>
<reference evidence="12" key="1">
    <citation type="submission" date="2022-10" db="EMBL/GenBank/DDBJ databases">
        <authorList>
            <person name="Kim H.S."/>
            <person name="Kim J.-S."/>
            <person name="Suh M.K."/>
            <person name="Eom M.K."/>
            <person name="Lee J.-S."/>
        </authorList>
    </citation>
    <scope>NUCLEOTIDE SEQUENCE</scope>
    <source>
        <strain evidence="12">LIP-5</strain>
    </source>
</reference>
<feature type="transmembrane region" description="Helical" evidence="11">
    <location>
        <begin position="102"/>
        <end position="127"/>
    </location>
</feature>
<evidence type="ECO:0000256" key="8">
    <source>
        <dbReference type="ARBA" id="ARBA00023303"/>
    </source>
</evidence>
<feature type="binding site" evidence="11">
    <location>
        <position position="84"/>
    </location>
    <ligand>
        <name>Na(+)</name>
        <dbReference type="ChEBI" id="CHEBI:29101"/>
        <note>structural</note>
    </ligand>
</feature>
<feature type="transmembrane region" description="Helical" evidence="11">
    <location>
        <begin position="6"/>
        <end position="28"/>
    </location>
</feature>
<protein>
    <recommendedName>
        <fullName evidence="11">Fluoride-specific ion channel FluC</fullName>
    </recommendedName>
</protein>
<keyword evidence="6 11" id="KW-0406">Ion transport</keyword>
<feature type="transmembrane region" description="Helical" evidence="11">
    <location>
        <begin position="73"/>
        <end position="90"/>
    </location>
</feature>
<name>A0AAE3ILV2_9BACT</name>
<dbReference type="GO" id="GO:0005886">
    <property type="term" value="C:plasma membrane"/>
    <property type="evidence" value="ECO:0007669"/>
    <property type="project" value="UniProtKB-SubCell"/>
</dbReference>
<evidence type="ECO:0000313" key="12">
    <source>
        <dbReference type="EMBL" id="MCU7694248.1"/>
    </source>
</evidence>
<keyword evidence="11" id="KW-0813">Transport</keyword>
<evidence type="ECO:0000256" key="7">
    <source>
        <dbReference type="ARBA" id="ARBA00023136"/>
    </source>
</evidence>
<evidence type="ECO:0000256" key="5">
    <source>
        <dbReference type="ARBA" id="ARBA00022989"/>
    </source>
</evidence>
<evidence type="ECO:0000256" key="4">
    <source>
        <dbReference type="ARBA" id="ARBA00022692"/>
    </source>
</evidence>
<dbReference type="EMBL" id="JAOTPL010000007">
    <property type="protein sequence ID" value="MCU7694248.1"/>
    <property type="molecule type" value="Genomic_DNA"/>
</dbReference>
<proteinExistence type="inferred from homology"/>